<evidence type="ECO:0000259" key="2">
    <source>
        <dbReference type="Pfam" id="PF13690"/>
    </source>
</evidence>
<dbReference type="CDD" id="cd17906">
    <property type="entry name" value="CheX"/>
    <property type="match status" value="1"/>
</dbReference>
<protein>
    <submittedName>
        <fullName evidence="3">Chemotaxis protein CheX</fullName>
    </submittedName>
</protein>
<dbReference type="GO" id="GO:0006935">
    <property type="term" value="P:chemotaxis"/>
    <property type="evidence" value="ECO:0007669"/>
    <property type="project" value="UniProtKB-KW"/>
</dbReference>
<dbReference type="PANTHER" id="PTHR39452">
    <property type="entry name" value="CHEY-P PHOSPHATASE CHEX"/>
    <property type="match status" value="1"/>
</dbReference>
<comment type="caution">
    <text evidence="3">The sequence shown here is derived from an EMBL/GenBank/DDBJ whole genome shotgun (WGS) entry which is preliminary data.</text>
</comment>
<dbReference type="SUPFAM" id="SSF103039">
    <property type="entry name" value="CheC-like"/>
    <property type="match status" value="1"/>
</dbReference>
<keyword evidence="4" id="KW-1185">Reference proteome</keyword>
<dbReference type="OrthoDB" id="9790435at2"/>
<feature type="domain" description="Chemotaxis phosphatase CheX-like" evidence="2">
    <location>
        <begin position="23"/>
        <end position="120"/>
    </location>
</feature>
<dbReference type="PANTHER" id="PTHR39452:SF1">
    <property type="entry name" value="CHEY-P PHOSPHATASE CHEX"/>
    <property type="match status" value="1"/>
</dbReference>
<evidence type="ECO:0000313" key="3">
    <source>
        <dbReference type="EMBL" id="TRO83402.1"/>
    </source>
</evidence>
<dbReference type="Pfam" id="PF13690">
    <property type="entry name" value="CheX"/>
    <property type="match status" value="1"/>
</dbReference>
<organism evidence="3 4">
    <name type="scientific">Trichloromonas acetexigens</name>
    <dbReference type="NCBI Taxonomy" id="38815"/>
    <lineage>
        <taxon>Bacteria</taxon>
        <taxon>Pseudomonadati</taxon>
        <taxon>Thermodesulfobacteriota</taxon>
        <taxon>Desulfuromonadia</taxon>
        <taxon>Desulfuromonadales</taxon>
        <taxon>Trichloromonadaceae</taxon>
        <taxon>Trichloromonas</taxon>
    </lineage>
</organism>
<reference evidence="3 4" key="1">
    <citation type="submission" date="2019-07" db="EMBL/GenBank/DDBJ databases">
        <title>Insights of Desulfuromonas acetexigens electromicrobiology.</title>
        <authorList>
            <person name="Katuri K."/>
            <person name="Sapireddy V."/>
            <person name="Shaw D.R."/>
            <person name="Saikaly P."/>
        </authorList>
    </citation>
    <scope>NUCLEOTIDE SEQUENCE [LARGE SCALE GENOMIC DNA]</scope>
    <source>
        <strain evidence="3 4">2873</strain>
    </source>
</reference>
<dbReference type="Gene3D" id="3.40.1550.10">
    <property type="entry name" value="CheC-like"/>
    <property type="match status" value="1"/>
</dbReference>
<dbReference type="Proteomes" id="UP000317155">
    <property type="component" value="Unassembled WGS sequence"/>
</dbReference>
<dbReference type="InterPro" id="IPR038756">
    <property type="entry name" value="CheX-like"/>
</dbReference>
<dbReference type="InterPro" id="IPR028976">
    <property type="entry name" value="CheC-like_sf"/>
</dbReference>
<proteinExistence type="predicted"/>
<accession>A0A550JJL2</accession>
<dbReference type="AlphaFoldDB" id="A0A550JJL2"/>
<dbReference type="InterPro" id="IPR028051">
    <property type="entry name" value="CheX-like_dom"/>
</dbReference>
<evidence type="ECO:0000256" key="1">
    <source>
        <dbReference type="ARBA" id="ARBA00022500"/>
    </source>
</evidence>
<evidence type="ECO:0000313" key="4">
    <source>
        <dbReference type="Proteomes" id="UP000317155"/>
    </source>
</evidence>
<name>A0A550JJL2_9BACT</name>
<dbReference type="EMBL" id="VJVV01000002">
    <property type="protein sequence ID" value="TRO83402.1"/>
    <property type="molecule type" value="Genomic_DNA"/>
</dbReference>
<keyword evidence="1" id="KW-0145">Chemotaxis</keyword>
<gene>
    <name evidence="3" type="ORF">FL622_02975</name>
</gene>
<sequence>MLMMDVSSQPPLTERIKTHQDSVTGMVGMAGVYKGMLAIHAPSQVAMSITGNFLGLEVDSVNDDVKDAMGELANMLAGSIKAKLSDNSKDIQLSIPSAVCGDSYSLDYQPQQGSSMVPFESADGRFLVELQLEQQT</sequence>